<sequence>MTARQHPQDDPRPPIHPSGVARRAAVAAAWSAPVIAAAVAAPGASASPVAAGAFAGVSIGVGAGDGRFVVLVLLTTTATTTATDLVFGEDVRVDITAEHDVASWGEGVVVDGPRAGHVSIPAGSHPITSTYQTEGRLAAVARRAFFCRLTASPTGSFAVSAAVTRGPLYGGSDPIVKSVYGSPSFRGTVTI</sequence>
<dbReference type="KEGG" id="rfs:C1I64_08540"/>
<reference evidence="1 2" key="1">
    <citation type="submission" date="2018-03" db="EMBL/GenBank/DDBJ databases">
        <title>Bacteriophage NCPPB3778 and a type I-E CRISPR drive the evolution of the US Biological Select Agent, Rathayibacter toxicus.</title>
        <authorList>
            <person name="Davis E.W.II."/>
            <person name="Tabima J.F."/>
            <person name="Weisberg A.J."/>
            <person name="Dantas Lopes L."/>
            <person name="Wiseman M.S."/>
            <person name="Wiseman M.S."/>
            <person name="Pupko T."/>
            <person name="Belcher M.S."/>
            <person name="Sechler A.J."/>
            <person name="Tancos M.A."/>
            <person name="Schroeder B.K."/>
            <person name="Murray T.D."/>
            <person name="Luster D.G."/>
            <person name="Schneider W.L."/>
            <person name="Rogers E."/>
            <person name="Andreote F.D."/>
            <person name="Grunwald N.J."/>
            <person name="Putnam M.L."/>
            <person name="Chang J.H."/>
        </authorList>
    </citation>
    <scope>NUCLEOTIDE SEQUENCE [LARGE SCALE GENOMIC DNA]</scope>
    <source>
        <strain evidence="1 2">DSM 15932</strain>
    </source>
</reference>
<dbReference type="Proteomes" id="UP000285317">
    <property type="component" value="Chromosome"/>
</dbReference>
<gene>
    <name evidence="1" type="ORF">C1I64_08540</name>
</gene>
<accession>A0A3Q9UY67</accession>
<name>A0A3Q9UY67_9MICO</name>
<organism evidence="1 2">
    <name type="scientific">Rathayibacter festucae DSM 15932</name>
    <dbReference type="NCBI Taxonomy" id="1328866"/>
    <lineage>
        <taxon>Bacteria</taxon>
        <taxon>Bacillati</taxon>
        <taxon>Actinomycetota</taxon>
        <taxon>Actinomycetes</taxon>
        <taxon>Micrococcales</taxon>
        <taxon>Microbacteriaceae</taxon>
        <taxon>Rathayibacter</taxon>
    </lineage>
</organism>
<proteinExistence type="predicted"/>
<dbReference type="AlphaFoldDB" id="A0A3Q9UY67"/>
<evidence type="ECO:0000313" key="2">
    <source>
        <dbReference type="Proteomes" id="UP000285317"/>
    </source>
</evidence>
<protein>
    <submittedName>
        <fullName evidence="1">Uncharacterized protein</fullName>
    </submittedName>
</protein>
<dbReference type="EMBL" id="CP028137">
    <property type="protein sequence ID" value="AZZ52100.1"/>
    <property type="molecule type" value="Genomic_DNA"/>
</dbReference>
<dbReference type="RefSeq" id="WP_127886916.1">
    <property type="nucleotide sequence ID" value="NZ_CP028137.1"/>
</dbReference>
<evidence type="ECO:0000313" key="1">
    <source>
        <dbReference type="EMBL" id="AZZ52100.1"/>
    </source>
</evidence>